<evidence type="ECO:0000256" key="1">
    <source>
        <dbReference type="SAM" id="MobiDB-lite"/>
    </source>
</evidence>
<dbReference type="PANTHER" id="PTHR14918">
    <property type="entry name" value="KICSTOR COMPLEX PROTEIN SZT2"/>
    <property type="match status" value="1"/>
</dbReference>
<feature type="compositionally biased region" description="Basic and acidic residues" evidence="1">
    <location>
        <begin position="1567"/>
        <end position="1579"/>
    </location>
</feature>
<feature type="region of interest" description="Disordered" evidence="1">
    <location>
        <begin position="2442"/>
        <end position="2488"/>
    </location>
</feature>
<feature type="compositionally biased region" description="Polar residues" evidence="1">
    <location>
        <begin position="2379"/>
        <end position="2401"/>
    </location>
</feature>
<organism evidence="2 3">
    <name type="scientific">Polyrhizophydium stewartii</name>
    <dbReference type="NCBI Taxonomy" id="2732419"/>
    <lineage>
        <taxon>Eukaryota</taxon>
        <taxon>Fungi</taxon>
        <taxon>Fungi incertae sedis</taxon>
        <taxon>Chytridiomycota</taxon>
        <taxon>Chytridiomycota incertae sedis</taxon>
        <taxon>Chytridiomycetes</taxon>
        <taxon>Rhizophydiales</taxon>
        <taxon>Rhizophydiales incertae sedis</taxon>
        <taxon>Polyrhizophydium</taxon>
    </lineage>
</organism>
<protein>
    <submittedName>
        <fullName evidence="2">Uncharacterized protein</fullName>
    </submittedName>
</protein>
<feature type="compositionally biased region" description="Low complexity" evidence="1">
    <location>
        <begin position="2796"/>
        <end position="2812"/>
    </location>
</feature>
<feature type="region of interest" description="Disordered" evidence="1">
    <location>
        <begin position="951"/>
        <end position="1003"/>
    </location>
</feature>
<evidence type="ECO:0000313" key="3">
    <source>
        <dbReference type="Proteomes" id="UP001527925"/>
    </source>
</evidence>
<feature type="compositionally biased region" description="Acidic residues" evidence="1">
    <location>
        <begin position="1528"/>
        <end position="1546"/>
    </location>
</feature>
<feature type="region of interest" description="Disordered" evidence="1">
    <location>
        <begin position="2013"/>
        <end position="2066"/>
    </location>
</feature>
<feature type="region of interest" description="Disordered" evidence="1">
    <location>
        <begin position="2379"/>
        <end position="2404"/>
    </location>
</feature>
<feature type="compositionally biased region" description="Basic and acidic residues" evidence="1">
    <location>
        <begin position="3049"/>
        <end position="3058"/>
    </location>
</feature>
<name>A0ABR4N5Q7_9FUNG</name>
<feature type="region of interest" description="Disordered" evidence="1">
    <location>
        <begin position="3031"/>
        <end position="3104"/>
    </location>
</feature>
<dbReference type="PANTHER" id="PTHR14918:SF3">
    <property type="entry name" value="KICSTOR COMPLEX PROTEIN SZT2"/>
    <property type="match status" value="1"/>
</dbReference>
<feature type="region of interest" description="Disordered" evidence="1">
    <location>
        <begin position="1"/>
        <end position="20"/>
    </location>
</feature>
<feature type="compositionally biased region" description="Low complexity" evidence="1">
    <location>
        <begin position="93"/>
        <end position="102"/>
    </location>
</feature>
<accession>A0ABR4N5Q7</accession>
<feature type="compositionally biased region" description="Gly residues" evidence="1">
    <location>
        <begin position="1"/>
        <end position="12"/>
    </location>
</feature>
<feature type="compositionally biased region" description="Polar residues" evidence="1">
    <location>
        <begin position="2013"/>
        <end position="2022"/>
    </location>
</feature>
<sequence length="3948" mass="429681">MAQGDGRGGADAGGALAPATEPPVLEPQVVALHIRCPRLFTMIEVDSWIMRHMLVPRTLREWETPSLSVADVSVDSPHLSWLPSDGTHPPHAPQQASAHAAAPSEYAYHPSTPWPSDQLFRITEKTVVLTFASRHRLVVLLDVSPSMAVVDVAGRPKVHLSTAFDTICKSFDGLVRPFEIPQPWKGSGLLIEPELLVTVIADAGNAHLPTTSADCDLSMRVLVQEISVTSRNLMSVAERLYDTMVAFENALRECGHRKPRDPIQLAQEALGKVPPIPDGVAPAGNALFGEAHPSTSPPSHLQSQTIQSPYQPPLSGPDHQARTRAMFSAFDAAFLALEQLPNDALPAILYLTDGVSPESDAEVSIPREVQRRIIGDAIRVTIVQVGSGSGFTPSVSFGHVPHTEFLRFVSDALSGVFIYSSDCPYMPDVPESSSIIEPQPFGPDHPLNPWTDHGGVPPPVTMAATSSINPSALGSASFTSPWPRPHSFVHVQHIPANFYHRMMMIREQILERRPFYGVSQRSVLGDIRNRPVDMPRCKLIDEGHTGPDDMEHTGLSPDESAFPWFLGSKPPVIAEILCEYRDYYIHQVRLADVIATRLREGFRVQSIHKSKRSSSRQSSRVEIILAMPWAQNFTIIYIVKMSWLPDPSMRMSFFDHGFAGTRLHIGLHVLGHHAFAMALMNIESIEKLEADGGGERVHDKLVQLRTLLRAIITTDETLRNLSSFNSRPALALCFPNIWAVKSLGFSSGASNIAPHEPERSSISSARSIAQPPPQQLDLPTNYWQQMAQIMQSWSLMLDEWRSPILLRSTSSRDQGAGAVEMALRGSDNKKRRQAAITWLDQLLSRWSSMSFDRPSSYIKLVFENPTGATPTGFCAAYLTPETDCIVMLSLYTFGVSLVARRALIDDLVAAIGNIQYAPKNGLPPLHPLTVCDKPVHRLLVRYTLRVPRGSRAARDGVADGAEPSYPGTSPRSPHTHTSESPLGHLSTSAATTGSSLGAGAREQSHRIEPLPVYSGSCSPFDSAFILQSPSSRSYMRLRRWIWFADIIEQPSHDGTHPMLVHRVQKRAFAQLYNTRLSDGFVPAAESPGCTTFYLQVPVKVTAHSDSPMRPCAVQFALLWNPDLQLLATELWVEPLSRVRRTEPHETRSDDETFADYYHDFVVGIETKDRALLSSIFAFEYIQELGRGVAIERVTLDESTKRLLSCAHDSHDNQVVPTPFHLPSVLRESPFSLAVFHVLSIDDGCDEDVVLKGVAASSTKASERSEYEQVQGASTRWCTPRSLWDDASHTGRLVPSAPFLEAIPVQRGESSATLTAQTIAAMREAEATAKHAAAVSVRHIAHATLPDTPLLAAGCPIPVSLVTGKDISQTARSNAVLHGFLTEALLRVSDLVVKWPVGLPVDQQSPSMHPTLDLDILEHIRSVLLGRYAHARAFLLRSVAQSVCHIKFVSSDRFIVAALHEYSVPMSEDPERDRINGHETHYFSIAFFDCARPSKPVKQPIVWVAPENSSRQDDTHARRHSLSPSAGGDEAEEFTDVEGDGNDDDQDAGGTDGDGPRPTLAGDNTNPTDRRRASRRDAASSKRFNAPETPRIPPSEPLTPVHIASLTCDEDGQFVRLAPGFVLAYGGEQHDSGVIGLGMRATVAGTNPDAATVASHSAIRMGRLSNGESPPSSSATPSVSASIPSISALLGPSAESQAFFDAVGEAYATAFAKTLFLSLIQGAPTTEKDVRRAFMAFEQTTLTVDLAPLLDSLAASAAFASASKATLGGASTPPLANSPSEAHLAESSWVPSPKISASKSPIDPAVDQVYQSILQKHFEPLSGRSKSEFASNFLFYRPTPVSSAATTPQGAVPAPWASTTAGVSEYKLPTRESPMINVDSPEALDLYRALVEIADTPLFVNVECVFRQGNCEIRVPAFDALPSQYPAELDRNRQRTAGSDAAGNPQNSSPANVFLDTHSMGDGASYASGASYTSADAASYASENNAGSSDLRTATLCINCWTLRMPRADAESTFEANASSSTAHVRRAPASDVTPSANTSPDQQTPVRESSTSTPAHRAGSALAGLERAHLSPDMRTSVENMRRNIENLSRERILRSMLSEEADGFSIPSGTLYAAQSLMRMRHAGSGIALPGLAGLSSPQSDSASAGASTTPESLRTTLERDSVHLRIPIMFLDPGVCLGFFRANISFFRSGGVDIHQIGDSFYLMDVVREGCAPRKYWAFIVPKLYELHLYLYGAFLSVDERVAIVLHVAKLARDCSERANRLKLLHDLKETQSASEYLIRPSQADIAEQAELGMTSSPAVTTSMDAINRERFAPGHFACPLVFEHPFQLHRRLSPALALDAVDSKLGGMAISNRKNFYITSAKSSVYYIQVVTSDASQTQSGPHSHQGSAYPSQHQSVATPLHPDRLLPSFKLVSASDRTRGADTGLLIPVGSFSSDAGASTLASASPGGGLASTTAASQRPGPTSSASHASGSAGSPSKTKPSSGHTLRLLVFGVDSPGTEITDEFVAMVHASLQKKTQDQLSESLARNFSIKLTREDVEFIMPVAKNTDPTRTVYYRLPIELENPHLFLLMLRQMLLSFLRPFSGGDVVATLLKHYKRFFRQLVEDQCVRGTVNEIHACDFAFLYNCFNTSRTPTQLEASVGSGLAAVCLTPISPDGKIMFPSRGAAGLQNTKHIDLDNFVPSVAESDTAAMVYMGYKVAVQIWCMGSLNVDALVARISRAFRTTAGDYAVESYFRSTNWIQLPPHELLREPLPSPTSHTDTPPEMVPTPSAGTGSSVLRGAASPEPDGERSAPASAGAASMSRAESATSSAGLTSDPPSPTMSVTPRADVSQRLARHPGPLAREASAESSASTASLSLPVDIAQFDKPLVILPQMLQLATTNENPVVQSFKVATELPLNTVASGMLDVLREEGLQLYLFSRNTLGGELRYVSSSLPHENLEIMLLLSMSGIPVLSPAHQIPGAAPQMESISASRMTQTKGMGEAQEYIIIAATSFVHRIDSALGSGAAHEGSDAAIVTAGASHTDRKVSVSSEISGSAPSLANARDRDRDRESISSFPRPRALNQAYAEETASETSTTSEALLSGSHRQGQHNHNHRSSRLLSELEELHMFGEPFAPAFPIYGKRSSFVVVTMATENVGVYSYNWKKTESERVFLKTLKLLNWCKIHYQFQKRKLRYMGLHLEHDCGRVTKFGEKRYSSAGGLVSSITASSTGSGIGSTADPSIEQELLFRPERKFRRLDFIYHIGSFDAINLQKQIVDCLEVFFRDGHGRGLHAIAGAPSHSKPASKVGLPHHPHAFTHSAGGPPAMAAVRARPIGIALPGGPGISGGATAHDPSKALSLTEMSRVLQSIELIHSASAPIFFSEHREDLMEKWTAILRAPRLDDPNVLRIANAKIVSSSHAVMEGQSLETVDWYKQMVADFLRDFADYLQLLGMEHVPWDLASSAEAGQHGGTFAVAPKFVIEAPSVFLMRCFSSGVIIVQCGFYTYFATVNVLKFAYQPDSRAIRNPKADFAAECENMKTQTHIVSFSFDFHLRYFQQKLEASATALPFDLVPVLRSFVILNPRKARFARNRILHGHFRHEMQDDSGTSLFKYILKNPQTYGFEPLTHAGITTACWLSTRDAAFPRILGVSASASAAAMSAAAAAAASAATAAGVEDTSDCEFTYTLILCAAKQDQRDWRLSGHSHTSTGYSEQHAEVSQDGQRPQHQSPLSPTTTFLEIEYFLLIVNNESRFPLIDVEKGALEQAIVDDPMREYISGGYYLHDIAKNTEKRIESLVSQATRYFGRDSLWSQLLAADRTTARETAEFRETQTEEWARVFIEKTTPNSRRVSAMDSRFHALVSDRRLPWLTIIEHLAHTNARHARFLLPASSTGPRHMYLINPANSDYMLHFEVGVPPGESRVAVDCLLVSREGIPDACEAAHLNDIVNSVLFFLWSGLGQL</sequence>
<feature type="compositionally biased region" description="Polar residues" evidence="1">
    <location>
        <begin position="3034"/>
        <end position="3045"/>
    </location>
</feature>
<gene>
    <name evidence="2" type="ORF">HK105_205615</name>
</gene>
<feature type="region of interest" description="Disordered" evidence="1">
    <location>
        <begin position="1931"/>
        <end position="1955"/>
    </location>
</feature>
<feature type="compositionally biased region" description="Basic residues" evidence="1">
    <location>
        <begin position="3094"/>
        <end position="3104"/>
    </location>
</feature>
<proteinExistence type="predicted"/>
<feature type="region of interest" description="Disordered" evidence="1">
    <location>
        <begin position="284"/>
        <end position="318"/>
    </location>
</feature>
<feature type="compositionally biased region" description="Polar residues" evidence="1">
    <location>
        <begin position="293"/>
        <end position="309"/>
    </location>
</feature>
<feature type="compositionally biased region" description="Polar residues" evidence="1">
    <location>
        <begin position="3707"/>
        <end position="3719"/>
    </location>
</feature>
<dbReference type="Proteomes" id="UP001527925">
    <property type="component" value="Unassembled WGS sequence"/>
</dbReference>
<feature type="region of interest" description="Disordered" evidence="1">
    <location>
        <begin position="80"/>
        <end position="102"/>
    </location>
</feature>
<dbReference type="EMBL" id="JADGIZ020000029">
    <property type="protein sequence ID" value="KAL2914873.1"/>
    <property type="molecule type" value="Genomic_DNA"/>
</dbReference>
<feature type="compositionally biased region" description="Low complexity" evidence="1">
    <location>
        <begin position="985"/>
        <end position="1000"/>
    </location>
</feature>
<feature type="compositionally biased region" description="Low complexity" evidence="1">
    <location>
        <begin position="2464"/>
        <end position="2481"/>
    </location>
</feature>
<reference evidence="2 3" key="1">
    <citation type="submission" date="2023-09" db="EMBL/GenBank/DDBJ databases">
        <title>Pangenome analysis of Batrachochytrium dendrobatidis and related Chytrids.</title>
        <authorList>
            <person name="Yacoub M.N."/>
            <person name="Stajich J.E."/>
            <person name="James T.Y."/>
        </authorList>
    </citation>
    <scope>NUCLEOTIDE SEQUENCE [LARGE SCALE GENOMIC DNA]</scope>
    <source>
        <strain evidence="2 3">JEL0888</strain>
    </source>
</reference>
<dbReference type="InterPro" id="IPR033228">
    <property type="entry name" value="SZT2"/>
</dbReference>
<feature type="region of interest" description="Disordered" evidence="1">
    <location>
        <begin position="1504"/>
        <end position="1597"/>
    </location>
</feature>
<comment type="caution">
    <text evidence="2">The sequence shown here is derived from an EMBL/GenBank/DDBJ whole genome shotgun (WGS) entry which is preliminary data.</text>
</comment>
<feature type="compositionally biased region" description="Low complexity" evidence="1">
    <location>
        <begin position="3071"/>
        <end position="3089"/>
    </location>
</feature>
<feature type="region of interest" description="Disordered" evidence="1">
    <location>
        <begin position="3688"/>
        <end position="3719"/>
    </location>
</feature>
<feature type="region of interest" description="Disordered" evidence="1">
    <location>
        <begin position="2752"/>
        <end position="2833"/>
    </location>
</feature>
<evidence type="ECO:0000313" key="2">
    <source>
        <dbReference type="EMBL" id="KAL2914873.1"/>
    </source>
</evidence>
<feature type="compositionally biased region" description="Polar residues" evidence="1">
    <location>
        <begin position="2032"/>
        <end position="2054"/>
    </location>
</feature>
<keyword evidence="3" id="KW-1185">Reference proteome</keyword>